<protein>
    <submittedName>
        <fullName evidence="1">Uncharacterized protein</fullName>
    </submittedName>
</protein>
<name>A0A0F9BEC6_9ZZZZ</name>
<dbReference type="EMBL" id="LAZR01038160">
    <property type="protein sequence ID" value="KKL20279.1"/>
    <property type="molecule type" value="Genomic_DNA"/>
</dbReference>
<proteinExistence type="predicted"/>
<gene>
    <name evidence="1" type="ORF">LCGC14_2457050</name>
</gene>
<accession>A0A0F9BEC6</accession>
<comment type="caution">
    <text evidence="1">The sequence shown here is derived from an EMBL/GenBank/DDBJ whole genome shotgun (WGS) entry which is preliminary data.</text>
</comment>
<reference evidence="1" key="1">
    <citation type="journal article" date="2015" name="Nature">
        <title>Complex archaea that bridge the gap between prokaryotes and eukaryotes.</title>
        <authorList>
            <person name="Spang A."/>
            <person name="Saw J.H."/>
            <person name="Jorgensen S.L."/>
            <person name="Zaremba-Niedzwiedzka K."/>
            <person name="Martijn J."/>
            <person name="Lind A.E."/>
            <person name="van Eijk R."/>
            <person name="Schleper C."/>
            <person name="Guy L."/>
            <person name="Ettema T.J."/>
        </authorList>
    </citation>
    <scope>NUCLEOTIDE SEQUENCE</scope>
</reference>
<organism evidence="1">
    <name type="scientific">marine sediment metagenome</name>
    <dbReference type="NCBI Taxonomy" id="412755"/>
    <lineage>
        <taxon>unclassified sequences</taxon>
        <taxon>metagenomes</taxon>
        <taxon>ecological metagenomes</taxon>
    </lineage>
</organism>
<sequence>MENRRAVGTLGFVALVAVLTVSMLAVNLTSQPAVADHIAANKGGGYYGQLSVGIMTTDETVMDDAHLASFQIKSSDKGDWLVDMAMECAVANQVESKGKKDNLAGAKSSAHAYIVVDGIVQENIVWNVCSQDLQLKTQLNDLIDACTTEQAVAGLCQEGFPVFTCQFLTEEELAGTECEQSIEVYLETAGSYNVKWFLMNLDAGVHDIEIRASLQAERTSGGFNLDAEDIPLDSEQKIISAVFIDQGLVYAEPIHIMNDDYLD</sequence>
<dbReference type="AlphaFoldDB" id="A0A0F9BEC6"/>
<evidence type="ECO:0000313" key="1">
    <source>
        <dbReference type="EMBL" id="KKL20279.1"/>
    </source>
</evidence>